<keyword evidence="7" id="KW-1185">Reference proteome</keyword>
<dbReference type="SUPFAM" id="SSF63829">
    <property type="entry name" value="Calcium-dependent phosphotriesterase"/>
    <property type="match status" value="1"/>
</dbReference>
<evidence type="ECO:0000256" key="2">
    <source>
        <dbReference type="ARBA" id="ARBA00009127"/>
    </source>
</evidence>
<evidence type="ECO:0000256" key="1">
    <source>
        <dbReference type="ARBA" id="ARBA00004613"/>
    </source>
</evidence>
<feature type="chain" id="PRO_5044805203" description="Bee-milk protein" evidence="5">
    <location>
        <begin position="24"/>
        <end position="438"/>
    </location>
</feature>
<dbReference type="AlphaFoldDB" id="A0ABD2A3M4"/>
<proteinExistence type="inferred from homology"/>
<dbReference type="Pfam" id="PF03022">
    <property type="entry name" value="MRJP"/>
    <property type="match status" value="1"/>
</dbReference>
<keyword evidence="3" id="KW-0964">Secreted</keyword>
<feature type="signal peptide" evidence="5">
    <location>
        <begin position="1"/>
        <end position="23"/>
    </location>
</feature>
<dbReference type="PANTHER" id="PTHR10009">
    <property type="entry name" value="PROTEIN YELLOW-RELATED"/>
    <property type="match status" value="1"/>
</dbReference>
<comment type="caution">
    <text evidence="6">The sequence shown here is derived from an EMBL/GenBank/DDBJ whole genome shotgun (WGS) entry which is preliminary data.</text>
</comment>
<dbReference type="Proteomes" id="UP001607302">
    <property type="component" value="Unassembled WGS sequence"/>
</dbReference>
<evidence type="ECO:0000256" key="5">
    <source>
        <dbReference type="SAM" id="SignalP"/>
    </source>
</evidence>
<dbReference type="EMBL" id="JAUDFV010000155">
    <property type="protein sequence ID" value="KAL2715229.1"/>
    <property type="molecule type" value="Genomic_DNA"/>
</dbReference>
<evidence type="ECO:0008006" key="8">
    <source>
        <dbReference type="Google" id="ProtNLM"/>
    </source>
</evidence>
<gene>
    <name evidence="6" type="ORF">V1478_014927</name>
</gene>
<evidence type="ECO:0000256" key="4">
    <source>
        <dbReference type="ARBA" id="ARBA00022729"/>
    </source>
</evidence>
<dbReference type="PANTHER" id="PTHR10009:SF18">
    <property type="entry name" value="PROTEIN YELLOW-LIKE PROTEIN"/>
    <property type="match status" value="1"/>
</dbReference>
<name>A0ABD2A3M4_VESSQ</name>
<evidence type="ECO:0000313" key="7">
    <source>
        <dbReference type="Proteomes" id="UP001607302"/>
    </source>
</evidence>
<sequence>MKGLTLSFLILATVAMITKVAWCHEPFQVIFQWNTIDVVWPTEDMRQLAIRKGDYIPANNLIAGIKFWKNKMYLTIPRWKDGVPVTLGVTSAVPIERNTAPKLEAFPNWNMQKIGDCNAFQLVHSMEIDPKGRMWVLDTGRPAALTLDVKSECKPRLVILDLENKGEILRSYEFPEDVAPRNTAYLNDIVLDHEDGGLAYITDNGNADPGIIVYSLKNNTSWKIRHESMKAKAEAVGFMVAKTHVILPIHVDGIALSPASSKDRQVYYSPISSFHLYSLPTSVLKNNTKDVDRYVKELGRKSSQTDGMAMSAAGVLYFGLLADDAVSTWDTKQSNSFTTGQRIISRDHIHMQWPDTFAFDEDGNFYCVTNSFQNFINNRVDINVPNYRVIKTRALSKSYQYFEDGSTPELPDITAGAGTLSYILPSLLLPLLLLHIFN</sequence>
<evidence type="ECO:0000313" key="6">
    <source>
        <dbReference type="EMBL" id="KAL2715229.1"/>
    </source>
</evidence>
<accession>A0ABD2A3M4</accession>
<protein>
    <recommendedName>
        <fullName evidence="8">Bee-milk protein</fullName>
    </recommendedName>
</protein>
<dbReference type="PRINTS" id="PR01366">
    <property type="entry name" value="ROYALJELLY"/>
</dbReference>
<dbReference type="Gene3D" id="2.120.10.30">
    <property type="entry name" value="TolB, C-terminal domain"/>
    <property type="match status" value="1"/>
</dbReference>
<organism evidence="6 7">
    <name type="scientific">Vespula squamosa</name>
    <name type="common">Southern yellow jacket</name>
    <name type="synonym">Wasp</name>
    <dbReference type="NCBI Taxonomy" id="30214"/>
    <lineage>
        <taxon>Eukaryota</taxon>
        <taxon>Metazoa</taxon>
        <taxon>Ecdysozoa</taxon>
        <taxon>Arthropoda</taxon>
        <taxon>Hexapoda</taxon>
        <taxon>Insecta</taxon>
        <taxon>Pterygota</taxon>
        <taxon>Neoptera</taxon>
        <taxon>Endopterygota</taxon>
        <taxon>Hymenoptera</taxon>
        <taxon>Apocrita</taxon>
        <taxon>Aculeata</taxon>
        <taxon>Vespoidea</taxon>
        <taxon>Vespidae</taxon>
        <taxon>Vespinae</taxon>
        <taxon>Vespula</taxon>
    </lineage>
</organism>
<evidence type="ECO:0000256" key="3">
    <source>
        <dbReference type="ARBA" id="ARBA00022525"/>
    </source>
</evidence>
<dbReference type="InterPro" id="IPR017996">
    <property type="entry name" value="MRJP/yellow-related"/>
</dbReference>
<comment type="subcellular location">
    <subcellularLocation>
        <location evidence="1">Secreted</location>
    </subcellularLocation>
</comment>
<comment type="similarity">
    <text evidence="2">Belongs to the major royal jelly protein family.</text>
</comment>
<dbReference type="GO" id="GO:0005576">
    <property type="term" value="C:extracellular region"/>
    <property type="evidence" value="ECO:0007669"/>
    <property type="project" value="UniProtKB-SubCell"/>
</dbReference>
<reference evidence="6 7" key="1">
    <citation type="journal article" date="2024" name="Ann. Entomol. Soc. Am.">
        <title>Genomic analyses of the southern and eastern yellowjacket wasps (Hymenoptera: Vespidae) reveal evolutionary signatures of social life.</title>
        <authorList>
            <person name="Catto M.A."/>
            <person name="Caine P.B."/>
            <person name="Orr S.E."/>
            <person name="Hunt B.G."/>
            <person name="Goodisman M.A.D."/>
        </authorList>
    </citation>
    <scope>NUCLEOTIDE SEQUENCE [LARGE SCALE GENOMIC DNA]</scope>
    <source>
        <strain evidence="6">233</strain>
        <tissue evidence="6">Head and thorax</tissue>
    </source>
</reference>
<keyword evidence="4 5" id="KW-0732">Signal</keyword>
<dbReference type="InterPro" id="IPR011042">
    <property type="entry name" value="6-blade_b-propeller_TolB-like"/>
</dbReference>